<sequence length="247" mass="26589">MPLASDVSHPKANAENPHWPCYDAVRYPRTTACRSRATAGGCIGNGGRNPASKLLPRPKKQGKIIPFLRILRAKDQKLAASLAIAATVAGCGIIEHQPYPYKTSTKNSALGAWELVQTRMNSKFMPLYQIKTVKPDNILFVGKKHACHVSLYQGKPTVSHMEAESAGGALTLAMGPIIPGEDTVTYRGATLKMRLESGPSFLLGGTILRRLPIANAHDAINYIGSALSVPHKEARHIMDSCILGAKS</sequence>
<dbReference type="STRING" id="243159.AFE_2887"/>
<dbReference type="AlphaFoldDB" id="B7J979"/>
<proteinExistence type="predicted"/>
<accession>B7J979</accession>
<dbReference type="PaxDb" id="243159-AFE_2887"/>
<reference evidence="1 2" key="1">
    <citation type="journal article" date="2008" name="BMC Genomics">
        <title>Acidithiobacillus ferrooxidans metabolism: from genome sequence to industrial applications.</title>
        <authorList>
            <person name="Valdes J."/>
            <person name="Pedroso I."/>
            <person name="Quatrini R."/>
            <person name="Dodson R.J."/>
            <person name="Tettelin H."/>
            <person name="Blake R.II."/>
            <person name="Eisen J.A."/>
            <person name="Holmes D.S."/>
        </authorList>
    </citation>
    <scope>NUCLEOTIDE SEQUENCE [LARGE SCALE GENOMIC DNA]</scope>
    <source>
        <strain evidence="2">ATCC 23270 / DSM 14882 / CIP 104768 / NCIMB 8455</strain>
    </source>
</reference>
<dbReference type="KEGG" id="afr:AFE_2887"/>
<protein>
    <submittedName>
        <fullName evidence="1">Uncharacterized protein</fullName>
    </submittedName>
</protein>
<keyword evidence="2" id="KW-1185">Reference proteome</keyword>
<name>B7J979_ACIF2</name>
<gene>
    <name evidence="1" type="ordered locus">AFE_2887</name>
</gene>
<dbReference type="HOGENOM" id="CLU_1122707_0_0_6"/>
<dbReference type="EMBL" id="CP001219">
    <property type="protein sequence ID" value="ACK79452.1"/>
    <property type="molecule type" value="Genomic_DNA"/>
</dbReference>
<evidence type="ECO:0000313" key="1">
    <source>
        <dbReference type="EMBL" id="ACK79452.1"/>
    </source>
</evidence>
<organism evidence="1 2">
    <name type="scientific">Acidithiobacillus ferrooxidans (strain ATCC 23270 / DSM 14882 / CIP 104768 / NCIMB 8455)</name>
    <name type="common">Ferrobacillus ferrooxidans (strain ATCC 23270)</name>
    <dbReference type="NCBI Taxonomy" id="243159"/>
    <lineage>
        <taxon>Bacteria</taxon>
        <taxon>Pseudomonadati</taxon>
        <taxon>Pseudomonadota</taxon>
        <taxon>Acidithiobacillia</taxon>
        <taxon>Acidithiobacillales</taxon>
        <taxon>Acidithiobacillaceae</taxon>
        <taxon>Acidithiobacillus</taxon>
    </lineage>
</organism>
<evidence type="ECO:0000313" key="2">
    <source>
        <dbReference type="Proteomes" id="UP000001362"/>
    </source>
</evidence>
<dbReference type="Proteomes" id="UP000001362">
    <property type="component" value="Chromosome"/>
</dbReference>